<dbReference type="SUPFAM" id="SSF51905">
    <property type="entry name" value="FAD/NAD(P)-binding domain"/>
    <property type="match status" value="1"/>
</dbReference>
<dbReference type="InterPro" id="IPR050097">
    <property type="entry name" value="Ferredoxin-NADP_redctase_2"/>
</dbReference>
<proteinExistence type="predicted"/>
<name>A0ABP2J0L3_9ACTN</name>
<keyword evidence="1" id="KW-0285">Flavoprotein</keyword>
<keyword evidence="3" id="KW-0560">Oxidoreductase</keyword>
<evidence type="ECO:0000313" key="9">
    <source>
        <dbReference type="Proteomes" id="UP000004431"/>
    </source>
</evidence>
<evidence type="ECO:0000256" key="5">
    <source>
        <dbReference type="ARBA" id="ARBA00023284"/>
    </source>
</evidence>
<accession>A0ABP2J0L3</accession>
<keyword evidence="9" id="KW-1185">Reference proteome</keyword>
<dbReference type="PROSITE" id="PS00573">
    <property type="entry name" value="PYRIDINE_REDOX_2"/>
    <property type="match status" value="1"/>
</dbReference>
<evidence type="ECO:0000313" key="8">
    <source>
        <dbReference type="EMBL" id="EFL43711.1"/>
    </source>
</evidence>
<gene>
    <name evidence="8" type="ORF">HMPREF9248_0164</name>
</gene>
<dbReference type="InterPro" id="IPR036188">
    <property type="entry name" value="FAD/NAD-bd_sf"/>
</dbReference>
<protein>
    <submittedName>
        <fullName evidence="8">Thioredoxin-disulfide reductase</fullName>
    </submittedName>
</protein>
<keyword evidence="5" id="KW-0676">Redox-active center</keyword>
<evidence type="ECO:0000256" key="2">
    <source>
        <dbReference type="ARBA" id="ARBA00022827"/>
    </source>
</evidence>
<dbReference type="PRINTS" id="PR00469">
    <property type="entry name" value="PNDRDTASEII"/>
</dbReference>
<evidence type="ECO:0000256" key="3">
    <source>
        <dbReference type="ARBA" id="ARBA00023002"/>
    </source>
</evidence>
<comment type="caution">
    <text evidence="8">The sequence shown here is derived from an EMBL/GenBank/DDBJ whole genome shotgun (WGS) entry which is preliminary data.</text>
</comment>
<dbReference type="Pfam" id="PF07992">
    <property type="entry name" value="Pyr_redox_2"/>
    <property type="match status" value="1"/>
</dbReference>
<evidence type="ECO:0000256" key="6">
    <source>
        <dbReference type="ARBA" id="ARBA00048132"/>
    </source>
</evidence>
<keyword evidence="4" id="KW-1015">Disulfide bond</keyword>
<keyword evidence="2" id="KW-0274">FAD</keyword>
<dbReference type="Proteomes" id="UP000004431">
    <property type="component" value="Unassembled WGS sequence"/>
</dbReference>
<dbReference type="InterPro" id="IPR023753">
    <property type="entry name" value="FAD/NAD-binding_dom"/>
</dbReference>
<dbReference type="PRINTS" id="PR00368">
    <property type="entry name" value="FADPNR"/>
</dbReference>
<dbReference type="PANTHER" id="PTHR48105">
    <property type="entry name" value="THIOREDOXIN REDUCTASE 1-RELATED-RELATED"/>
    <property type="match status" value="1"/>
</dbReference>
<dbReference type="InterPro" id="IPR008255">
    <property type="entry name" value="Pyr_nucl-diS_OxRdtase_2_AS"/>
</dbReference>
<organism evidence="8 9">
    <name type="scientific">Fannyhessea vaginae PB189-T1-4</name>
    <dbReference type="NCBI Taxonomy" id="866774"/>
    <lineage>
        <taxon>Bacteria</taxon>
        <taxon>Bacillati</taxon>
        <taxon>Actinomycetota</taxon>
        <taxon>Coriobacteriia</taxon>
        <taxon>Coriobacteriales</taxon>
        <taxon>Atopobiaceae</taxon>
        <taxon>Fannyhessea</taxon>
    </lineage>
</organism>
<evidence type="ECO:0000259" key="7">
    <source>
        <dbReference type="Pfam" id="PF07992"/>
    </source>
</evidence>
<dbReference type="EMBL" id="AEDQ01000030">
    <property type="protein sequence ID" value="EFL43711.1"/>
    <property type="molecule type" value="Genomic_DNA"/>
</dbReference>
<evidence type="ECO:0000256" key="1">
    <source>
        <dbReference type="ARBA" id="ARBA00022630"/>
    </source>
</evidence>
<reference evidence="8 9" key="1">
    <citation type="submission" date="2010-08" db="EMBL/GenBank/DDBJ databases">
        <authorList>
            <person name="Durkin A.S."/>
            <person name="Madupu R."/>
            <person name="Torralba M."/>
            <person name="Gillis M."/>
            <person name="Methe B."/>
            <person name="Sutton G."/>
            <person name="Nelson K.E."/>
        </authorList>
    </citation>
    <scope>NUCLEOTIDE SEQUENCE [LARGE SCALE GENOMIC DNA]</scope>
    <source>
        <strain evidence="8 9">PB189-T1-4</strain>
    </source>
</reference>
<comment type="catalytic activity">
    <reaction evidence="6">
        <text>[thioredoxin]-dithiol + NADP(+) = [thioredoxin]-disulfide + NADPH + H(+)</text>
        <dbReference type="Rhea" id="RHEA:20345"/>
        <dbReference type="Rhea" id="RHEA-COMP:10698"/>
        <dbReference type="Rhea" id="RHEA-COMP:10700"/>
        <dbReference type="ChEBI" id="CHEBI:15378"/>
        <dbReference type="ChEBI" id="CHEBI:29950"/>
        <dbReference type="ChEBI" id="CHEBI:50058"/>
        <dbReference type="ChEBI" id="CHEBI:57783"/>
        <dbReference type="ChEBI" id="CHEBI:58349"/>
        <dbReference type="EC" id="1.8.1.9"/>
    </reaction>
</comment>
<evidence type="ECO:0000256" key="4">
    <source>
        <dbReference type="ARBA" id="ARBA00023157"/>
    </source>
</evidence>
<dbReference type="Gene3D" id="3.50.50.60">
    <property type="entry name" value="FAD/NAD(P)-binding domain"/>
    <property type="match status" value="2"/>
</dbReference>
<sequence>MGYYAYRVRNTTCIKELKTQVQGAYMSIESTHKQQETNSHPTPQVQLDTPEIIKKDLVIIGSGPAGMSCALYAKRALLDCIILEKESVGGQMIVTDMIDNYLGIPHVNGYELAEQMKAHVKEFGVELSMERASEIIQHEAQSSENAPYFEVKTSKHTYHATCVLIACGATAKEAEFKGESTYTGHGISYCATCDAMFYRGKDVYVVGGGNSACEEGLFLARFAKSVTLLVRRDTLRAQESFVQQLHEAENVTIAYNTKIKEVSGETSDAFTRIVLENTKDHSLETITCAPHEIGIFVFAGRKPMSTLVGSLVESDDKGFIITNNRMETKTPGLFAAGDVRSKGLRQLITAASDGAVAGTAAATYVRNLKRELKRAQQQR</sequence>
<feature type="domain" description="FAD/NAD(P)-binding" evidence="7">
    <location>
        <begin position="55"/>
        <end position="354"/>
    </location>
</feature>